<accession>A0A1Y0IGG7</accession>
<dbReference type="Proteomes" id="UP000196027">
    <property type="component" value="Chromosome"/>
</dbReference>
<sequence>MWFPNETGKQKLGKILEQIRKEGEGKEYDCIIGLSGGVDSSYLALKMKDWGLRPLVVHIDVGWNSELAVHNIEQIVKYCGFDLYTDVMDWEEVRDLQVAYLKSGVSNQDVVQDHAIFSSLYHFAVQNGIRYVISGGNMATESVAPHSWHHSAMDSINLRAIHKRFGHKKLQSFKTISFFQYFFYYPFIKKMTTIRPLNYMPYNKKEALEELVRTVGYKEYGRKHGESRFTKFFQNYYLPKKFDYDKRKVHLSSLILSGEITRDCALKELEKPLYDPVELKNDKEYVAKKLKLSVVELDQLIDEPGRSYVEFDNWDRHYALLQKLKNILQKVTNKKIKTYA</sequence>
<dbReference type="CDD" id="cd01996">
    <property type="entry name" value="AANH_WbpG-like"/>
    <property type="match status" value="1"/>
</dbReference>
<gene>
    <name evidence="1" type="ORF">OLMES_5587</name>
</gene>
<dbReference type="InterPro" id="IPR020022">
    <property type="entry name" value="N-acetyl_sugar_amidoTrfase"/>
</dbReference>
<keyword evidence="2" id="KW-1185">Reference proteome</keyword>
<dbReference type="AlphaFoldDB" id="A0A1Y0IGG7"/>
<dbReference type="EMBL" id="CP021425">
    <property type="protein sequence ID" value="ARU59567.1"/>
    <property type="molecule type" value="Genomic_DNA"/>
</dbReference>
<proteinExistence type="predicted"/>
<evidence type="ECO:0000313" key="1">
    <source>
        <dbReference type="EMBL" id="ARU59567.1"/>
    </source>
</evidence>
<reference evidence="1 2" key="1">
    <citation type="submission" date="2017-05" db="EMBL/GenBank/DDBJ databases">
        <title>Genomic insights into alkan degradation activity of Oleiphilus messinensis.</title>
        <authorList>
            <person name="Kozyavkin S.A."/>
            <person name="Slesarev A.I."/>
            <person name="Golyshin P.N."/>
            <person name="Korzhenkov A."/>
            <person name="Golyshina O.N."/>
            <person name="Toshchakov S.V."/>
        </authorList>
    </citation>
    <scope>NUCLEOTIDE SEQUENCE [LARGE SCALE GENOMIC DNA]</scope>
    <source>
        <strain evidence="1 2">ME102</strain>
    </source>
</reference>
<protein>
    <submittedName>
        <fullName evidence="1">LPS biosynthesis protein WbpG</fullName>
    </submittedName>
</protein>
<evidence type="ECO:0000313" key="2">
    <source>
        <dbReference type="Proteomes" id="UP000196027"/>
    </source>
</evidence>
<dbReference type="InterPro" id="IPR014729">
    <property type="entry name" value="Rossmann-like_a/b/a_fold"/>
</dbReference>
<organism evidence="1 2">
    <name type="scientific">Oleiphilus messinensis</name>
    <dbReference type="NCBI Taxonomy" id="141451"/>
    <lineage>
        <taxon>Bacteria</taxon>
        <taxon>Pseudomonadati</taxon>
        <taxon>Pseudomonadota</taxon>
        <taxon>Gammaproteobacteria</taxon>
        <taxon>Oceanospirillales</taxon>
        <taxon>Oleiphilaceae</taxon>
        <taxon>Oleiphilus</taxon>
    </lineage>
</organism>
<dbReference type="KEGG" id="ome:OLMES_5587"/>
<dbReference type="Gene3D" id="3.40.50.620">
    <property type="entry name" value="HUPs"/>
    <property type="match status" value="1"/>
</dbReference>
<dbReference type="NCBIfam" id="TIGR03573">
    <property type="entry name" value="WbuX"/>
    <property type="match status" value="1"/>
</dbReference>
<name>A0A1Y0IGG7_9GAMM</name>
<dbReference type="SUPFAM" id="SSF52402">
    <property type="entry name" value="Adenine nucleotide alpha hydrolases-like"/>
    <property type="match status" value="1"/>
</dbReference>